<dbReference type="Proteomes" id="UP000809273">
    <property type="component" value="Unassembled WGS sequence"/>
</dbReference>
<keyword evidence="10 12" id="KW-0413">Isomerase</keyword>
<dbReference type="Pfam" id="PF18319">
    <property type="entry name" value="Zn_ribbon_PriA"/>
    <property type="match status" value="1"/>
</dbReference>
<sequence length="825" mass="90655">MKRDERPGPVMTEDAGKDFSTVSVAVATGLFKTLTYKVPERLRGGIPLGTRVFVPLGRRRVTGYVVSTKGGDYEGELKEIIDILDDEPVFDAGALDFFRFLAEYYCAPLGEVIRKGLPGGINIRSKKWIKALKVPDDVSEVDLKILDLSGEGQGISLDTLKGKLKGHDINYRISRLEEMGCLVVKEEVESPKTKRGEIRVVSLNDGVILDEIKERLSRSMATRELFEFIAETESVPLSELNERFKGAGDKVKKLKELGAVDVSTEHRAREIPFVELSGIDVSPIEELSAAQVSAVSEMEGALESGGFSAHLLYGVTGSGKTEVYLRSVKRALGLGRGAIVLVPEIALTTQLLSRFRGRFGDTVAVLHSALSDGERLDQWWRIKTGEARVVLGARSAIFAPMPDPGIIVVDEEHEGSYKQGDVPRYNARDAAVMLGKIRGAVVLLGSATPSLESYNNATTGRYRLIRLPERIAMDGRMPEVEIVDLKEAELVTKSITKRLADEIARTIDSGHQVILLLNRRGFSSFILCPTCGHNFLCPSCSITMTYHKGTRSLLCHYCDFRKDAPDFCPECEDRRLLLVGTGTERIEEELTHIVPGARTIRLDRDSTRKKGAIGKNLSAFAEGKADILLGTQMVAKGHDFPRVALVGAINADVGLNIPDFRSAERTFSLLAQSAGRAGRGEALAGVVIQTYNPEHYAVRCASSHDYDSFLEIEMESRRELGYPPFSRLVLLNLRGRDKGHVKKVSESVGERLDAIKRSKKLAVSILGPVVSPIPRIKGEHRFQIMLKGEKRGSITAVLDELLRDEGKIIPGGVKLSVDVDPLDML</sequence>
<dbReference type="GO" id="GO:0008270">
    <property type="term" value="F:zinc ion binding"/>
    <property type="evidence" value="ECO:0007669"/>
    <property type="project" value="UniProtKB-UniRule"/>
</dbReference>
<protein>
    <recommendedName>
        <fullName evidence="12">Replication restart protein PriA</fullName>
    </recommendedName>
    <alternativeName>
        <fullName evidence="12">ATP-dependent DNA helicase PriA</fullName>
        <ecNumber evidence="12">5.6.2.4</ecNumber>
    </alternativeName>
    <alternativeName>
        <fullName evidence="12">DNA 3'-5' helicase PriA</fullName>
    </alternativeName>
</protein>
<dbReference type="GO" id="GO:0006270">
    <property type="term" value="P:DNA replication initiation"/>
    <property type="evidence" value="ECO:0007669"/>
    <property type="project" value="TreeGrafter"/>
</dbReference>
<dbReference type="Pfam" id="PF17764">
    <property type="entry name" value="PriA_3primeBD"/>
    <property type="match status" value="1"/>
</dbReference>
<dbReference type="Pfam" id="PF00270">
    <property type="entry name" value="DEAD"/>
    <property type="match status" value="1"/>
</dbReference>
<feature type="domain" description="Helicase C-terminal" evidence="14">
    <location>
        <begin position="541"/>
        <end position="734"/>
    </location>
</feature>
<evidence type="ECO:0000259" key="14">
    <source>
        <dbReference type="PROSITE" id="PS51194"/>
    </source>
</evidence>
<keyword evidence="9 12" id="KW-0238">DNA-binding</keyword>
<dbReference type="SUPFAM" id="SSF52540">
    <property type="entry name" value="P-loop containing nucleoside triphosphate hydrolases"/>
    <property type="match status" value="2"/>
</dbReference>
<dbReference type="PROSITE" id="PS51192">
    <property type="entry name" value="HELICASE_ATP_BIND_1"/>
    <property type="match status" value="1"/>
</dbReference>
<evidence type="ECO:0000256" key="3">
    <source>
        <dbReference type="ARBA" id="ARBA00022723"/>
    </source>
</evidence>
<dbReference type="GO" id="GO:0043138">
    <property type="term" value="F:3'-5' DNA helicase activity"/>
    <property type="evidence" value="ECO:0007669"/>
    <property type="project" value="UniProtKB-EC"/>
</dbReference>
<evidence type="ECO:0000256" key="5">
    <source>
        <dbReference type="ARBA" id="ARBA00022801"/>
    </source>
</evidence>
<dbReference type="InterPro" id="IPR041222">
    <property type="entry name" value="PriA_3primeBD"/>
</dbReference>
<dbReference type="EMBL" id="JAFGIX010000037">
    <property type="protein sequence ID" value="MBN1573055.1"/>
    <property type="molecule type" value="Genomic_DNA"/>
</dbReference>
<comment type="catalytic activity">
    <reaction evidence="12">
        <text>Couples ATP hydrolysis with the unwinding of duplex DNA by translocating in the 3'-5' direction.</text>
        <dbReference type="EC" id="5.6.2.4"/>
    </reaction>
</comment>
<dbReference type="GO" id="GO:1990077">
    <property type="term" value="C:primosome complex"/>
    <property type="evidence" value="ECO:0007669"/>
    <property type="project" value="UniProtKB-UniRule"/>
</dbReference>
<dbReference type="InterPro" id="IPR001650">
    <property type="entry name" value="Helicase_C-like"/>
</dbReference>
<evidence type="ECO:0000256" key="7">
    <source>
        <dbReference type="ARBA" id="ARBA00022833"/>
    </source>
</evidence>
<evidence type="ECO:0000256" key="4">
    <source>
        <dbReference type="ARBA" id="ARBA00022741"/>
    </source>
</evidence>
<dbReference type="InterPro" id="IPR040498">
    <property type="entry name" value="PriA_CRR"/>
</dbReference>
<keyword evidence="7 12" id="KW-0862">Zinc</keyword>
<dbReference type="Gene3D" id="3.40.1440.60">
    <property type="entry name" value="PriA, 3(prime) DNA-binding domain"/>
    <property type="match status" value="1"/>
</dbReference>
<dbReference type="Gene3D" id="3.40.50.300">
    <property type="entry name" value="P-loop containing nucleotide triphosphate hydrolases"/>
    <property type="match status" value="2"/>
</dbReference>
<dbReference type="SMART" id="SM00490">
    <property type="entry name" value="HELICc"/>
    <property type="match status" value="1"/>
</dbReference>
<keyword evidence="4 12" id="KW-0547">Nucleotide-binding</keyword>
<dbReference type="InterPro" id="IPR042115">
    <property type="entry name" value="PriA_3primeBD_sf"/>
</dbReference>
<dbReference type="Pfam" id="PF18074">
    <property type="entry name" value="PriA_C"/>
    <property type="match status" value="1"/>
</dbReference>
<dbReference type="GO" id="GO:0016787">
    <property type="term" value="F:hydrolase activity"/>
    <property type="evidence" value="ECO:0007669"/>
    <property type="project" value="UniProtKB-KW"/>
</dbReference>
<feature type="binding site" evidence="12">
    <location>
        <position position="540"/>
    </location>
    <ligand>
        <name>Zn(2+)</name>
        <dbReference type="ChEBI" id="CHEBI:29105"/>
        <label>2</label>
    </ligand>
</feature>
<evidence type="ECO:0000256" key="10">
    <source>
        <dbReference type="ARBA" id="ARBA00023235"/>
    </source>
</evidence>
<evidence type="ECO:0000256" key="12">
    <source>
        <dbReference type="HAMAP-Rule" id="MF_00983"/>
    </source>
</evidence>
<keyword evidence="1 12" id="KW-0639">Primosome</keyword>
<accession>A0A9D8KDG2</accession>
<reference evidence="15" key="2">
    <citation type="submission" date="2021-01" db="EMBL/GenBank/DDBJ databases">
        <authorList>
            <person name="Hahn C.R."/>
            <person name="Youssef N.H."/>
            <person name="Elshahed M."/>
        </authorList>
    </citation>
    <scope>NUCLEOTIDE SEQUENCE</scope>
    <source>
        <strain evidence="15">Zod_Metabat.24</strain>
    </source>
</reference>
<dbReference type="GO" id="GO:0006269">
    <property type="term" value="P:DNA replication, synthesis of primer"/>
    <property type="evidence" value="ECO:0007669"/>
    <property type="project" value="UniProtKB-KW"/>
</dbReference>
<dbReference type="InterPro" id="IPR011545">
    <property type="entry name" value="DEAD/DEAH_box_helicase_dom"/>
</dbReference>
<feature type="domain" description="Helicase ATP-binding" evidence="13">
    <location>
        <begin position="301"/>
        <end position="467"/>
    </location>
</feature>
<dbReference type="GO" id="GO:0006302">
    <property type="term" value="P:double-strand break repair"/>
    <property type="evidence" value="ECO:0007669"/>
    <property type="project" value="InterPro"/>
</dbReference>
<evidence type="ECO:0000256" key="2">
    <source>
        <dbReference type="ARBA" id="ARBA00022705"/>
    </source>
</evidence>
<feature type="binding site" evidence="12">
    <location>
        <position position="555"/>
    </location>
    <ligand>
        <name>Zn(2+)</name>
        <dbReference type="ChEBI" id="CHEBI:29105"/>
        <label>2</label>
    </ligand>
</feature>
<reference evidence="15" key="1">
    <citation type="journal article" date="2021" name="Environ. Microbiol.">
        <title>Genomic characterization of three novel Desulfobacterota classes expand the metabolic and phylogenetic diversity of the phylum.</title>
        <authorList>
            <person name="Murphy C.L."/>
            <person name="Biggerstaff J."/>
            <person name="Eichhorn A."/>
            <person name="Ewing E."/>
            <person name="Shahan R."/>
            <person name="Soriano D."/>
            <person name="Stewart S."/>
            <person name="VanMol K."/>
            <person name="Walker R."/>
            <person name="Walters P."/>
            <person name="Elshahed M.S."/>
            <person name="Youssef N.H."/>
        </authorList>
    </citation>
    <scope>NUCLEOTIDE SEQUENCE</scope>
    <source>
        <strain evidence="15">Zod_Metabat.24</strain>
    </source>
</reference>
<dbReference type="PANTHER" id="PTHR30580:SF0">
    <property type="entry name" value="PRIMOSOMAL PROTEIN N"/>
    <property type="match status" value="1"/>
</dbReference>
<dbReference type="InterPro" id="IPR027417">
    <property type="entry name" value="P-loop_NTPase"/>
</dbReference>
<keyword evidence="2 12" id="KW-0235">DNA replication</keyword>
<dbReference type="GO" id="GO:0005524">
    <property type="term" value="F:ATP binding"/>
    <property type="evidence" value="ECO:0007669"/>
    <property type="project" value="UniProtKB-UniRule"/>
</dbReference>
<dbReference type="GO" id="GO:0003677">
    <property type="term" value="F:DNA binding"/>
    <property type="evidence" value="ECO:0007669"/>
    <property type="project" value="UniProtKB-UniRule"/>
</dbReference>
<evidence type="ECO:0000256" key="11">
    <source>
        <dbReference type="ARBA" id="ARBA00048988"/>
    </source>
</evidence>
<dbReference type="InterPro" id="IPR005259">
    <property type="entry name" value="PriA"/>
</dbReference>
<evidence type="ECO:0000256" key="8">
    <source>
        <dbReference type="ARBA" id="ARBA00022840"/>
    </source>
</evidence>
<feature type="binding site" evidence="12">
    <location>
        <position position="537"/>
    </location>
    <ligand>
        <name>Zn(2+)</name>
        <dbReference type="ChEBI" id="CHEBI:29105"/>
        <label>2</label>
    </ligand>
</feature>
<feature type="binding site" evidence="12">
    <location>
        <position position="571"/>
    </location>
    <ligand>
        <name>Zn(2+)</name>
        <dbReference type="ChEBI" id="CHEBI:29105"/>
        <label>1</label>
    </ligand>
</feature>
<comment type="cofactor">
    <cofactor evidence="12">
        <name>Zn(2+)</name>
        <dbReference type="ChEBI" id="CHEBI:29105"/>
    </cofactor>
    <text evidence="12">Binds 2 zinc ions per subunit.</text>
</comment>
<dbReference type="HAMAP" id="MF_00983">
    <property type="entry name" value="PriA"/>
    <property type="match status" value="1"/>
</dbReference>
<dbReference type="EC" id="5.6.2.4" evidence="12"/>
<keyword evidence="5 12" id="KW-0378">Hydrolase</keyword>
<feature type="binding site" evidence="12">
    <location>
        <position position="568"/>
    </location>
    <ligand>
        <name>Zn(2+)</name>
        <dbReference type="ChEBI" id="CHEBI:29105"/>
        <label>1</label>
    </ligand>
</feature>
<dbReference type="PROSITE" id="PS51194">
    <property type="entry name" value="HELICASE_CTER"/>
    <property type="match status" value="1"/>
</dbReference>
<keyword evidence="6 12" id="KW-0347">Helicase</keyword>
<evidence type="ECO:0000313" key="15">
    <source>
        <dbReference type="EMBL" id="MBN1573055.1"/>
    </source>
</evidence>
<dbReference type="Pfam" id="PF00271">
    <property type="entry name" value="Helicase_C"/>
    <property type="match status" value="1"/>
</dbReference>
<comment type="caution">
    <text evidence="15">The sequence shown here is derived from an EMBL/GenBank/DDBJ whole genome shotgun (WGS) entry which is preliminary data.</text>
</comment>
<dbReference type="NCBIfam" id="TIGR00595">
    <property type="entry name" value="priA"/>
    <property type="match status" value="1"/>
</dbReference>
<gene>
    <name evidence="12 15" type="primary">priA</name>
    <name evidence="15" type="ORF">JW984_07665</name>
</gene>
<evidence type="ECO:0000256" key="6">
    <source>
        <dbReference type="ARBA" id="ARBA00022806"/>
    </source>
</evidence>
<dbReference type="AlphaFoldDB" id="A0A9D8KDG2"/>
<dbReference type="InterPro" id="IPR014001">
    <property type="entry name" value="Helicase_ATP-bd"/>
</dbReference>
<proteinExistence type="inferred from homology"/>
<keyword evidence="3 12" id="KW-0479">Metal-binding</keyword>
<feature type="binding site" evidence="12">
    <location>
        <position position="528"/>
    </location>
    <ligand>
        <name>Zn(2+)</name>
        <dbReference type="ChEBI" id="CHEBI:29105"/>
        <label>1</label>
    </ligand>
</feature>
<comment type="catalytic activity">
    <reaction evidence="11 12">
        <text>ATP + H2O = ADP + phosphate + H(+)</text>
        <dbReference type="Rhea" id="RHEA:13065"/>
        <dbReference type="ChEBI" id="CHEBI:15377"/>
        <dbReference type="ChEBI" id="CHEBI:15378"/>
        <dbReference type="ChEBI" id="CHEBI:30616"/>
        <dbReference type="ChEBI" id="CHEBI:43474"/>
        <dbReference type="ChEBI" id="CHEBI:456216"/>
        <dbReference type="EC" id="5.6.2.4"/>
    </reaction>
</comment>
<dbReference type="InterPro" id="IPR041236">
    <property type="entry name" value="PriA_C"/>
</dbReference>
<comment type="subunit">
    <text evidence="12">Component of the replication restart primosome.</text>
</comment>
<dbReference type="GO" id="GO:0006310">
    <property type="term" value="P:DNA recombination"/>
    <property type="evidence" value="ECO:0007669"/>
    <property type="project" value="InterPro"/>
</dbReference>
<dbReference type="SMART" id="SM00487">
    <property type="entry name" value="DEXDc"/>
    <property type="match status" value="1"/>
</dbReference>
<evidence type="ECO:0000313" key="16">
    <source>
        <dbReference type="Proteomes" id="UP000809273"/>
    </source>
</evidence>
<dbReference type="CDD" id="cd17929">
    <property type="entry name" value="DEXHc_priA"/>
    <property type="match status" value="1"/>
</dbReference>
<name>A0A9D8KDG2_9DELT</name>
<comment type="function">
    <text evidence="12">Initiates the restart of stalled replication forks, which reloads the replicative helicase on sites other than the origin of replication. Recognizes and binds to abandoned replication forks and remodels them to uncover a helicase loading site. Promotes assembly of the primosome at these replication forks.</text>
</comment>
<feature type="binding site" evidence="12">
    <location>
        <position position="558"/>
    </location>
    <ligand>
        <name>Zn(2+)</name>
        <dbReference type="ChEBI" id="CHEBI:29105"/>
        <label>2</label>
    </ligand>
</feature>
<dbReference type="CDD" id="cd18804">
    <property type="entry name" value="SF2_C_priA"/>
    <property type="match status" value="1"/>
</dbReference>
<dbReference type="FunFam" id="3.40.50.300:FF:000489">
    <property type="entry name" value="Primosome assembly protein PriA"/>
    <property type="match status" value="1"/>
</dbReference>
<comment type="similarity">
    <text evidence="12">Belongs to the helicase family. PriA subfamily.</text>
</comment>
<evidence type="ECO:0000259" key="13">
    <source>
        <dbReference type="PROSITE" id="PS51192"/>
    </source>
</evidence>
<keyword evidence="8 12" id="KW-0067">ATP-binding</keyword>
<organism evidence="15 16">
    <name type="scientific">Candidatus Zymogenus saltonus</name>
    <dbReference type="NCBI Taxonomy" id="2844893"/>
    <lineage>
        <taxon>Bacteria</taxon>
        <taxon>Deltaproteobacteria</taxon>
        <taxon>Candidatus Zymogenia</taxon>
        <taxon>Candidatus Zymogeniales</taxon>
        <taxon>Candidatus Zymogenaceae</taxon>
        <taxon>Candidatus Zymogenus</taxon>
    </lineage>
</organism>
<feature type="binding site" evidence="12">
    <location>
        <position position="531"/>
    </location>
    <ligand>
        <name>Zn(2+)</name>
        <dbReference type="ChEBI" id="CHEBI:29105"/>
        <label>1</label>
    </ligand>
</feature>
<evidence type="ECO:0000256" key="9">
    <source>
        <dbReference type="ARBA" id="ARBA00023125"/>
    </source>
</evidence>
<evidence type="ECO:0000256" key="1">
    <source>
        <dbReference type="ARBA" id="ARBA00022515"/>
    </source>
</evidence>
<dbReference type="PANTHER" id="PTHR30580">
    <property type="entry name" value="PRIMOSOMAL PROTEIN N"/>
    <property type="match status" value="1"/>
</dbReference>